<dbReference type="Gene3D" id="3.40.50.1820">
    <property type="entry name" value="alpha/beta hydrolase"/>
    <property type="match status" value="1"/>
</dbReference>
<dbReference type="PANTHER" id="PTHR48081">
    <property type="entry name" value="AB HYDROLASE SUPERFAMILY PROTEIN C4A8.06C"/>
    <property type="match status" value="1"/>
</dbReference>
<dbReference type="Proteomes" id="UP000034883">
    <property type="component" value="Chromosome"/>
</dbReference>
<dbReference type="FunFam" id="3.40.50.1820:FF:000089">
    <property type="entry name" value="Alpha/beta hydrolase"/>
    <property type="match status" value="1"/>
</dbReference>
<dbReference type="InterPro" id="IPR050300">
    <property type="entry name" value="GDXG_lipolytic_enzyme"/>
</dbReference>
<keyword evidence="5" id="KW-1185">Reference proteome</keyword>
<accession>A0A0F6YLH4</accession>
<dbReference type="KEGG" id="samy:DB32_005496"/>
<dbReference type="Pfam" id="PF07859">
    <property type="entry name" value="Abhydrolase_3"/>
    <property type="match status" value="1"/>
</dbReference>
<dbReference type="STRING" id="927083.DB32_005496"/>
<dbReference type="PANTHER" id="PTHR48081:SF8">
    <property type="entry name" value="ALPHA_BETA HYDROLASE FOLD-3 DOMAIN-CONTAINING PROTEIN-RELATED"/>
    <property type="match status" value="1"/>
</dbReference>
<dbReference type="AlphaFoldDB" id="A0A0F6YLH4"/>
<dbReference type="ESTHER" id="9delt-a0a0f6ylh4">
    <property type="family name" value="Hormone-sensitive_lipase_like"/>
</dbReference>
<organism evidence="4 5">
    <name type="scientific">Sandaracinus amylolyticus</name>
    <dbReference type="NCBI Taxonomy" id="927083"/>
    <lineage>
        <taxon>Bacteria</taxon>
        <taxon>Pseudomonadati</taxon>
        <taxon>Myxococcota</taxon>
        <taxon>Polyangia</taxon>
        <taxon>Polyangiales</taxon>
        <taxon>Sandaracinaceae</taxon>
        <taxon>Sandaracinus</taxon>
    </lineage>
</organism>
<keyword evidence="2" id="KW-0378">Hydrolase</keyword>
<comment type="similarity">
    <text evidence="1">Belongs to the 'GDXG' lipolytic enzyme family.</text>
</comment>
<dbReference type="InterPro" id="IPR029058">
    <property type="entry name" value="AB_hydrolase_fold"/>
</dbReference>
<evidence type="ECO:0000256" key="2">
    <source>
        <dbReference type="ARBA" id="ARBA00022801"/>
    </source>
</evidence>
<evidence type="ECO:0000256" key="1">
    <source>
        <dbReference type="ARBA" id="ARBA00010515"/>
    </source>
</evidence>
<dbReference type="EMBL" id="CP011125">
    <property type="protein sequence ID" value="AKF08347.1"/>
    <property type="molecule type" value="Genomic_DNA"/>
</dbReference>
<dbReference type="GO" id="GO:0016787">
    <property type="term" value="F:hydrolase activity"/>
    <property type="evidence" value="ECO:0007669"/>
    <property type="project" value="UniProtKB-KW"/>
</dbReference>
<proteinExistence type="inferred from homology"/>
<evidence type="ECO:0000313" key="5">
    <source>
        <dbReference type="Proteomes" id="UP000034883"/>
    </source>
</evidence>
<gene>
    <name evidence="4" type="ORF">DB32_005496</name>
</gene>
<protein>
    <submittedName>
        <fullName evidence="4">Esterase/lipase</fullName>
    </submittedName>
</protein>
<name>A0A0F6YLH4_9BACT</name>
<reference evidence="4 5" key="1">
    <citation type="submission" date="2015-03" db="EMBL/GenBank/DDBJ databases">
        <title>Genome assembly of Sandaracinus amylolyticus DSM 53668.</title>
        <authorList>
            <person name="Sharma G."/>
            <person name="Subramanian S."/>
        </authorList>
    </citation>
    <scope>NUCLEOTIDE SEQUENCE [LARGE SCALE GENOMIC DNA]</scope>
    <source>
        <strain evidence="4 5">DSM 53668</strain>
    </source>
</reference>
<evidence type="ECO:0000259" key="3">
    <source>
        <dbReference type="Pfam" id="PF07859"/>
    </source>
</evidence>
<dbReference type="InterPro" id="IPR013094">
    <property type="entry name" value="AB_hydrolase_3"/>
</dbReference>
<dbReference type="SUPFAM" id="SSF53474">
    <property type="entry name" value="alpha/beta-Hydrolases"/>
    <property type="match status" value="1"/>
</dbReference>
<evidence type="ECO:0000313" key="4">
    <source>
        <dbReference type="EMBL" id="AKF08347.1"/>
    </source>
</evidence>
<feature type="domain" description="Alpha/beta hydrolase fold-3" evidence="3">
    <location>
        <begin position="120"/>
        <end position="328"/>
    </location>
</feature>
<dbReference type="OrthoDB" id="24847at2"/>
<sequence length="356" mass="38925">MSERNLPRRVARRVLRAALSTPAPVLRRMLGPAPVNDRGSPLDLQTQAILRLLADWREPPHELGTLRMRRDFDLQAPLVDVEPAPVHRVEDRFVPGAHGAIRVRIYEPEARASRARPACVYFHGGGWVIGSLESYDAVCRKIATRARCVVISVDYRLAPEHVFPAAALDAIAAFQWVIEHAGELGIDPRRVAVAGDSAGGNLSAIVAREARALRSASGEPRAPAFQLLVYPATDLTRTHESHRLFARGFLLEKDTMDWFLGHYGVEDERHPLGSPLHADDVRDVAPAYVVTAGFDPLRDEGEAYAKKLGDAGVRVEVRCEQGLVHGFFSMGGVIDAARTAVDRAIDALSRGLAGTV</sequence>
<dbReference type="RefSeq" id="WP_075097639.1">
    <property type="nucleotide sequence ID" value="NZ_CP011125.1"/>
</dbReference>